<dbReference type="EMBL" id="CP002786">
    <property type="protein sequence ID" value="AEF40678.1"/>
    <property type="molecule type" value="Genomic_DNA"/>
</dbReference>
<sequence length="49" mass="5359">MRGPNHEVAVPEQHLAPPEDDLHELDELRRAALAEAGHTVPITGNARRA</sequence>
<dbReference type="Proteomes" id="UP000009235">
    <property type="component" value="Chromosome"/>
</dbReference>
<dbReference type="KEGG" id="asd:AS9A_2229"/>
<dbReference type="AlphaFoldDB" id="F6EQZ1"/>
<accession>F6EQZ1</accession>
<feature type="region of interest" description="Disordered" evidence="1">
    <location>
        <begin position="1"/>
        <end position="20"/>
    </location>
</feature>
<dbReference type="HOGENOM" id="CLU_3131594_0_0_11"/>
<evidence type="ECO:0000313" key="3">
    <source>
        <dbReference type="Proteomes" id="UP000009235"/>
    </source>
</evidence>
<organism evidence="2 3">
    <name type="scientific">Hoyosella subflava (strain DSM 45089 / JCM 17490 / NBRC 109087 / DQS3-9A1)</name>
    <name type="common">Amycolicicoccus subflavus</name>
    <dbReference type="NCBI Taxonomy" id="443218"/>
    <lineage>
        <taxon>Bacteria</taxon>
        <taxon>Bacillati</taxon>
        <taxon>Actinomycetota</taxon>
        <taxon>Actinomycetes</taxon>
        <taxon>Mycobacteriales</taxon>
        <taxon>Hoyosellaceae</taxon>
        <taxon>Hoyosella</taxon>
    </lineage>
</organism>
<protein>
    <submittedName>
        <fullName evidence="2">Uncharacterized protein</fullName>
    </submittedName>
</protein>
<evidence type="ECO:0000313" key="2">
    <source>
        <dbReference type="EMBL" id="AEF40678.1"/>
    </source>
</evidence>
<gene>
    <name evidence="2" type="ordered locus">AS9A_2229</name>
</gene>
<dbReference type="RefSeq" id="WP_013807027.1">
    <property type="nucleotide sequence ID" value="NC_015564.1"/>
</dbReference>
<name>F6EQZ1_HOYSD</name>
<evidence type="ECO:0000256" key="1">
    <source>
        <dbReference type="SAM" id="MobiDB-lite"/>
    </source>
</evidence>
<reference evidence="2 3" key="1">
    <citation type="journal article" date="2011" name="J. Bacteriol.">
        <title>Complete genome sequence of Amycolicicoccus subflavus DQS3-9A1T, an actinomycete isolated from crude oil-polluted soil.</title>
        <authorList>
            <person name="Cai M."/>
            <person name="Chen W.M."/>
            <person name="Nie Y."/>
            <person name="Chi C.Q."/>
            <person name="Wang Y.N."/>
            <person name="Tang Y.Q."/>
            <person name="Li G.Y."/>
            <person name="Wu X.L."/>
        </authorList>
    </citation>
    <scope>NUCLEOTIDE SEQUENCE [LARGE SCALE GENOMIC DNA]</scope>
    <source>
        <strain evidence="3">DSM 45089 / DQS3-9A1</strain>
    </source>
</reference>
<proteinExistence type="predicted"/>
<keyword evidence="3" id="KW-1185">Reference proteome</keyword>